<evidence type="ECO:0000313" key="1">
    <source>
        <dbReference type="EMBL" id="KAJ7705244.1"/>
    </source>
</evidence>
<accession>A0AAD7GU49</accession>
<keyword evidence="2" id="KW-1185">Reference proteome</keyword>
<organism evidence="1 2">
    <name type="scientific">Mycena rosella</name>
    <name type="common">Pink bonnet</name>
    <name type="synonym">Agaricus rosellus</name>
    <dbReference type="NCBI Taxonomy" id="1033263"/>
    <lineage>
        <taxon>Eukaryota</taxon>
        <taxon>Fungi</taxon>
        <taxon>Dikarya</taxon>
        <taxon>Basidiomycota</taxon>
        <taxon>Agaricomycotina</taxon>
        <taxon>Agaricomycetes</taxon>
        <taxon>Agaricomycetidae</taxon>
        <taxon>Agaricales</taxon>
        <taxon>Marasmiineae</taxon>
        <taxon>Mycenaceae</taxon>
        <taxon>Mycena</taxon>
    </lineage>
</organism>
<dbReference type="AlphaFoldDB" id="A0AAD7GU49"/>
<name>A0AAD7GU49_MYCRO</name>
<comment type="caution">
    <text evidence="1">The sequence shown here is derived from an EMBL/GenBank/DDBJ whole genome shotgun (WGS) entry which is preliminary data.</text>
</comment>
<proteinExistence type="predicted"/>
<sequence>MQLFGLNPTCIAMLPSNSDSESVLRQFIFARRRVPSKGFRKIGAEFKGEEMEDMAVSESAWSSHCNMKLSTSKDSRGAGLRLKSCQAIGHIVLVQIRGAYVDTGPMLSLHLTSMTNPLPPLYRRAAVLGTHCALQALAVPRSCLGKDTKMHALLGLHQAVVPKHEHDVDNILALKLNALGSNFPRH</sequence>
<protein>
    <submittedName>
        <fullName evidence="1">Uncharacterized protein</fullName>
    </submittedName>
</protein>
<dbReference type="Proteomes" id="UP001221757">
    <property type="component" value="Unassembled WGS sequence"/>
</dbReference>
<gene>
    <name evidence="1" type="ORF">B0H17DRAFT_1126114</name>
</gene>
<dbReference type="EMBL" id="JARKIE010000008">
    <property type="protein sequence ID" value="KAJ7705244.1"/>
    <property type="molecule type" value="Genomic_DNA"/>
</dbReference>
<evidence type="ECO:0000313" key="2">
    <source>
        <dbReference type="Proteomes" id="UP001221757"/>
    </source>
</evidence>
<reference evidence="1" key="1">
    <citation type="submission" date="2023-03" db="EMBL/GenBank/DDBJ databases">
        <title>Massive genome expansion in bonnet fungi (Mycena s.s.) driven by repeated elements and novel gene families across ecological guilds.</title>
        <authorList>
            <consortium name="Lawrence Berkeley National Laboratory"/>
            <person name="Harder C.B."/>
            <person name="Miyauchi S."/>
            <person name="Viragh M."/>
            <person name="Kuo A."/>
            <person name="Thoen E."/>
            <person name="Andreopoulos B."/>
            <person name="Lu D."/>
            <person name="Skrede I."/>
            <person name="Drula E."/>
            <person name="Henrissat B."/>
            <person name="Morin E."/>
            <person name="Kohler A."/>
            <person name="Barry K."/>
            <person name="LaButti K."/>
            <person name="Morin E."/>
            <person name="Salamov A."/>
            <person name="Lipzen A."/>
            <person name="Mereny Z."/>
            <person name="Hegedus B."/>
            <person name="Baldrian P."/>
            <person name="Stursova M."/>
            <person name="Weitz H."/>
            <person name="Taylor A."/>
            <person name="Grigoriev I.V."/>
            <person name="Nagy L.G."/>
            <person name="Martin F."/>
            <person name="Kauserud H."/>
        </authorList>
    </citation>
    <scope>NUCLEOTIDE SEQUENCE</scope>
    <source>
        <strain evidence="1">CBHHK067</strain>
    </source>
</reference>